<dbReference type="SUPFAM" id="SSF48208">
    <property type="entry name" value="Six-hairpin glycosidases"/>
    <property type="match status" value="1"/>
</dbReference>
<dbReference type="Gene3D" id="2.60.420.10">
    <property type="entry name" value="Maltose phosphorylase, domain 3"/>
    <property type="match status" value="1"/>
</dbReference>
<dbReference type="InterPro" id="IPR005194">
    <property type="entry name" value="Glyco_hydro_65_C"/>
</dbReference>
<dbReference type="InterPro" id="IPR011013">
    <property type="entry name" value="Gal_mutarotase_sf_dom"/>
</dbReference>
<dbReference type="Pfam" id="PF03632">
    <property type="entry name" value="Glyco_hydro_65m"/>
    <property type="match status" value="1"/>
</dbReference>
<dbReference type="Pfam" id="PF03636">
    <property type="entry name" value="Glyco_hydro_65N"/>
    <property type="match status" value="1"/>
</dbReference>
<evidence type="ECO:0000259" key="8">
    <source>
        <dbReference type="Pfam" id="PF03636"/>
    </source>
</evidence>
<keyword evidence="2" id="KW-0328">Glycosyltransferase</keyword>
<dbReference type="GO" id="GO:0016787">
    <property type="term" value="F:hydrolase activity"/>
    <property type="evidence" value="ECO:0007669"/>
    <property type="project" value="UniProtKB-KW"/>
</dbReference>
<dbReference type="Gene3D" id="2.70.98.40">
    <property type="entry name" value="Glycoside hydrolase, family 65, N-terminal domain"/>
    <property type="match status" value="1"/>
</dbReference>
<reference evidence="10" key="1">
    <citation type="journal article" date="2019" name="Int. J. Syst. Evol. Microbiol.">
        <title>The Global Catalogue of Microorganisms (GCM) 10K type strain sequencing project: providing services to taxonomists for standard genome sequencing and annotation.</title>
        <authorList>
            <consortium name="The Broad Institute Genomics Platform"/>
            <consortium name="The Broad Institute Genome Sequencing Center for Infectious Disease"/>
            <person name="Wu L."/>
            <person name="Ma J."/>
        </authorList>
    </citation>
    <scope>NUCLEOTIDE SEQUENCE [LARGE SCALE GENOMIC DNA]</scope>
    <source>
        <strain evidence="10">JCM 16702</strain>
    </source>
</reference>
<comment type="similarity">
    <text evidence="1">Belongs to the glycosyl hydrolase 65 family.</text>
</comment>
<gene>
    <name evidence="9" type="ORF">GCM10022214_38560</name>
</gene>
<keyword evidence="10" id="KW-1185">Reference proteome</keyword>
<dbReference type="PANTHER" id="PTHR11051">
    <property type="entry name" value="GLYCOSYL HYDROLASE-RELATED"/>
    <property type="match status" value="1"/>
</dbReference>
<feature type="domain" description="Glycoside hydrolase family 65 C-terminal" evidence="7">
    <location>
        <begin position="722"/>
        <end position="783"/>
    </location>
</feature>
<evidence type="ECO:0000313" key="10">
    <source>
        <dbReference type="Proteomes" id="UP001500683"/>
    </source>
</evidence>
<dbReference type="RefSeq" id="WP_344949038.1">
    <property type="nucleotide sequence ID" value="NZ_BAAAZG010000024.1"/>
</dbReference>
<evidence type="ECO:0000256" key="2">
    <source>
        <dbReference type="ARBA" id="ARBA00022676"/>
    </source>
</evidence>
<sequence length="823" mass="91770">MTAWILAFESYDPAAERLHETLCTLGNGYFATRGAAPESAAGAAHYPGTYIAGCHDRLATAVAGRVVENEDLVNCPNWLPLSVRVEDGPWFDLDTVLADGRLLSFRQELDMRRGVLTRLLRFADEAGRVTRMAQRRIVSMDDPHLAALETTLVPENWSGRLRVRSAIDGRVTNCGVERYRALNGAHLRPGPNGDNGADTAWLTAHTATSGIGVAVAARTRADAPAERTSLSEPGWTAHDLLIDAEEGTQVTVEKVAAVFTSRDRAIEEFSAAARTRVARADGFEELLERHVAAWGRLWRRCQLSVDDEDVQRVLNLDMFHLLQTVSEHTVDLDVGVPARGLHGEAYRGHVFWDELFVLPFLSTRFPEIARALLLYRWRRLPEARWAARAAGHRGAMYPWQSGADGSEETQRLHLNPRSGRWLPDHSHLQRHVGLAVAHNAWRFYEVTGDAEFLAEYGAEMILEVARFFADLAVYNRALDRYDIRGVMGPDEYHDAYPGRDAPGLDNNAYTNVLAAWVLCRALDVLRLLPEDRDAELRERLALGPGEIRRIDEVSRKMRVVFHEGVLTQFEGYDRLAELDWPLYRRRYGDIRRLDRILDAEGDTPNRYKASKQADVLMLFYLFSPDELSAVLTRLGYPYDKGLIGRTIDYYLPRTCHGSSLSSLVHAWLRARTDGQDAWRLFTETLRGDIDDSQQGTTPEGIHLGAMAGAVDLVQRCHAGVATQGGRLHLAPRLPAAIGELRLSLRYHGHWGIDITCTQDRLHVALHPSVASPIEITSGDETVTIEPGGSWERPLEHGRLPQPGETPATPSSTPLSSGPTAAHR</sequence>
<evidence type="ECO:0000256" key="4">
    <source>
        <dbReference type="ARBA" id="ARBA00023295"/>
    </source>
</evidence>
<keyword evidence="3" id="KW-0808">Transferase</keyword>
<evidence type="ECO:0000256" key="3">
    <source>
        <dbReference type="ARBA" id="ARBA00022679"/>
    </source>
</evidence>
<evidence type="ECO:0000313" key="9">
    <source>
        <dbReference type="EMBL" id="GAA4077222.1"/>
    </source>
</evidence>
<dbReference type="PANTHER" id="PTHR11051:SF8">
    <property type="entry name" value="PROTEIN-GLUCOSYLGALACTOSYLHYDROXYLYSINE GLUCOSIDASE"/>
    <property type="match status" value="1"/>
</dbReference>
<proteinExistence type="inferred from homology"/>
<protein>
    <submittedName>
        <fullName evidence="9">Glycosyl hydrolase family 65 protein</fullName>
    </submittedName>
</protein>
<dbReference type="InterPro" id="IPR005195">
    <property type="entry name" value="Glyco_hydro_65_M"/>
</dbReference>
<keyword evidence="4" id="KW-0326">Glycosidase</keyword>
<dbReference type="Pfam" id="PF03633">
    <property type="entry name" value="Glyco_hydro_65C"/>
    <property type="match status" value="1"/>
</dbReference>
<evidence type="ECO:0000259" key="7">
    <source>
        <dbReference type="Pfam" id="PF03633"/>
    </source>
</evidence>
<evidence type="ECO:0000259" key="6">
    <source>
        <dbReference type="Pfam" id="PF03632"/>
    </source>
</evidence>
<feature type="domain" description="Glycoside hydrolase family 65 central catalytic" evidence="6">
    <location>
        <begin position="316"/>
        <end position="710"/>
    </location>
</feature>
<dbReference type="SUPFAM" id="SSF74650">
    <property type="entry name" value="Galactose mutarotase-like"/>
    <property type="match status" value="1"/>
</dbReference>
<feature type="compositionally biased region" description="Low complexity" evidence="5">
    <location>
        <begin position="805"/>
        <end position="823"/>
    </location>
</feature>
<dbReference type="InterPro" id="IPR012341">
    <property type="entry name" value="6hp_glycosidase-like_sf"/>
</dbReference>
<dbReference type="InterPro" id="IPR008928">
    <property type="entry name" value="6-hairpin_glycosidase_sf"/>
</dbReference>
<dbReference type="Proteomes" id="UP001500683">
    <property type="component" value="Unassembled WGS sequence"/>
</dbReference>
<evidence type="ECO:0000256" key="1">
    <source>
        <dbReference type="ARBA" id="ARBA00006768"/>
    </source>
</evidence>
<dbReference type="InterPro" id="IPR017045">
    <property type="entry name" value="Malt_Pase/Glycosyl_Hdrlase"/>
</dbReference>
<feature type="region of interest" description="Disordered" evidence="5">
    <location>
        <begin position="776"/>
        <end position="823"/>
    </location>
</feature>
<dbReference type="EMBL" id="BAAAZG010000024">
    <property type="protein sequence ID" value="GAA4077222.1"/>
    <property type="molecule type" value="Genomic_DNA"/>
</dbReference>
<feature type="domain" description="Glycoside hydrolase family 65 N-terminal" evidence="8">
    <location>
        <begin position="9"/>
        <end position="262"/>
    </location>
</feature>
<dbReference type="PIRSF" id="PIRSF036289">
    <property type="entry name" value="Glycosyl_hydrolase_malt_phosph"/>
    <property type="match status" value="1"/>
</dbReference>
<organism evidence="9 10">
    <name type="scientific">Actinomadura miaoliensis</name>
    <dbReference type="NCBI Taxonomy" id="430685"/>
    <lineage>
        <taxon>Bacteria</taxon>
        <taxon>Bacillati</taxon>
        <taxon>Actinomycetota</taxon>
        <taxon>Actinomycetes</taxon>
        <taxon>Streptosporangiales</taxon>
        <taxon>Thermomonosporaceae</taxon>
        <taxon>Actinomadura</taxon>
    </lineage>
</organism>
<dbReference type="Gene3D" id="1.50.10.10">
    <property type="match status" value="1"/>
</dbReference>
<evidence type="ECO:0000256" key="5">
    <source>
        <dbReference type="SAM" id="MobiDB-lite"/>
    </source>
</evidence>
<name>A0ABP7VZ40_9ACTN</name>
<keyword evidence="9" id="KW-0378">Hydrolase</keyword>
<comment type="caution">
    <text evidence="9">The sequence shown here is derived from an EMBL/GenBank/DDBJ whole genome shotgun (WGS) entry which is preliminary data.</text>
</comment>
<dbReference type="InterPro" id="IPR005196">
    <property type="entry name" value="Glyco_hydro_65_N"/>
</dbReference>
<dbReference type="InterPro" id="IPR037018">
    <property type="entry name" value="GH65_N"/>
</dbReference>
<accession>A0ABP7VZ40</accession>